<name>A0ACB9IN14_9ASTR</name>
<dbReference type="Proteomes" id="UP001056120">
    <property type="component" value="Linkage Group LG08"/>
</dbReference>
<dbReference type="EMBL" id="CM042025">
    <property type="protein sequence ID" value="KAI3809068.1"/>
    <property type="molecule type" value="Genomic_DNA"/>
</dbReference>
<reference evidence="2" key="1">
    <citation type="journal article" date="2022" name="Mol. Ecol. Resour.">
        <title>The genomes of chicory, endive, great burdock and yacon provide insights into Asteraceae palaeo-polyploidization history and plant inulin production.</title>
        <authorList>
            <person name="Fan W."/>
            <person name="Wang S."/>
            <person name="Wang H."/>
            <person name="Wang A."/>
            <person name="Jiang F."/>
            <person name="Liu H."/>
            <person name="Zhao H."/>
            <person name="Xu D."/>
            <person name="Zhang Y."/>
        </authorList>
    </citation>
    <scope>NUCLEOTIDE SEQUENCE [LARGE SCALE GENOMIC DNA]</scope>
    <source>
        <strain evidence="2">cv. Yunnan</strain>
    </source>
</reference>
<keyword evidence="2" id="KW-1185">Reference proteome</keyword>
<gene>
    <name evidence="1" type="ORF">L1987_25035</name>
</gene>
<protein>
    <submittedName>
        <fullName evidence="1">Uncharacterized protein</fullName>
    </submittedName>
</protein>
<evidence type="ECO:0000313" key="2">
    <source>
        <dbReference type="Proteomes" id="UP001056120"/>
    </source>
</evidence>
<evidence type="ECO:0000313" key="1">
    <source>
        <dbReference type="EMBL" id="KAI3809068.1"/>
    </source>
</evidence>
<organism evidence="1 2">
    <name type="scientific">Smallanthus sonchifolius</name>
    <dbReference type="NCBI Taxonomy" id="185202"/>
    <lineage>
        <taxon>Eukaryota</taxon>
        <taxon>Viridiplantae</taxon>
        <taxon>Streptophyta</taxon>
        <taxon>Embryophyta</taxon>
        <taxon>Tracheophyta</taxon>
        <taxon>Spermatophyta</taxon>
        <taxon>Magnoliopsida</taxon>
        <taxon>eudicotyledons</taxon>
        <taxon>Gunneridae</taxon>
        <taxon>Pentapetalae</taxon>
        <taxon>asterids</taxon>
        <taxon>campanulids</taxon>
        <taxon>Asterales</taxon>
        <taxon>Asteraceae</taxon>
        <taxon>Asteroideae</taxon>
        <taxon>Heliantheae alliance</taxon>
        <taxon>Millerieae</taxon>
        <taxon>Smallanthus</taxon>
    </lineage>
</organism>
<sequence length="122" mass="13789">MHSNLAGDLKKKVDSTTVPPIQVSDLMALHAKLGKCLGSFEVGNGGEFKLMDYFSPLADYELWDVDVFSFGIATWEILTEEPYADMHCGAIIAYHPRPMCWSHDGLRWPDEQKSFSLPVRLR</sequence>
<proteinExistence type="predicted"/>
<reference evidence="1 2" key="2">
    <citation type="journal article" date="2022" name="Mol. Ecol. Resour.">
        <title>The genomes of chicory, endive, great burdock and yacon provide insights into Asteraceae paleo-polyploidization history and plant inulin production.</title>
        <authorList>
            <person name="Fan W."/>
            <person name="Wang S."/>
            <person name="Wang H."/>
            <person name="Wang A."/>
            <person name="Jiang F."/>
            <person name="Liu H."/>
            <person name="Zhao H."/>
            <person name="Xu D."/>
            <person name="Zhang Y."/>
        </authorList>
    </citation>
    <scope>NUCLEOTIDE SEQUENCE [LARGE SCALE GENOMIC DNA]</scope>
    <source>
        <strain evidence="2">cv. Yunnan</strain>
        <tissue evidence="1">Leaves</tissue>
    </source>
</reference>
<comment type="caution">
    <text evidence="1">The sequence shown here is derived from an EMBL/GenBank/DDBJ whole genome shotgun (WGS) entry which is preliminary data.</text>
</comment>
<accession>A0ACB9IN14</accession>